<accession>A0A1H9TSH8</accession>
<dbReference type="Pfam" id="PF13692">
    <property type="entry name" value="Glyco_trans_1_4"/>
    <property type="match status" value="1"/>
</dbReference>
<evidence type="ECO:0000313" key="4">
    <source>
        <dbReference type="EMBL" id="SER99994.1"/>
    </source>
</evidence>
<dbReference type="GO" id="GO:1901137">
    <property type="term" value="P:carbohydrate derivative biosynthetic process"/>
    <property type="evidence" value="ECO:0007669"/>
    <property type="project" value="UniProtKB-ARBA"/>
</dbReference>
<dbReference type="OrthoDB" id="9802525at2"/>
<dbReference type="InterPro" id="IPR050194">
    <property type="entry name" value="Glycosyltransferase_grp1"/>
</dbReference>
<reference evidence="4 5" key="1">
    <citation type="submission" date="2016-10" db="EMBL/GenBank/DDBJ databases">
        <authorList>
            <person name="de Groot N.N."/>
        </authorList>
    </citation>
    <scope>NUCLEOTIDE SEQUENCE [LARGE SCALE GENOMIC DNA]</scope>
    <source>
        <strain evidence="4 5">DSM 16859</strain>
    </source>
</reference>
<dbReference type="Pfam" id="PF13439">
    <property type="entry name" value="Glyco_transf_4"/>
    <property type="match status" value="1"/>
</dbReference>
<dbReference type="Gene3D" id="3.40.50.2000">
    <property type="entry name" value="Glycogen Phosphorylase B"/>
    <property type="match status" value="2"/>
</dbReference>
<name>A0A1H9TSH8_9ACTN</name>
<dbReference type="STRING" id="64702.SAMN05443377_12719"/>
<dbReference type="InterPro" id="IPR028098">
    <property type="entry name" value="Glyco_trans_4-like_N"/>
</dbReference>
<dbReference type="EMBL" id="FOGZ01000027">
    <property type="protein sequence ID" value="SER99994.1"/>
    <property type="molecule type" value="Genomic_DNA"/>
</dbReference>
<keyword evidence="1" id="KW-0328">Glycosyltransferase</keyword>
<dbReference type="CDD" id="cd03814">
    <property type="entry name" value="GT4-like"/>
    <property type="match status" value="1"/>
</dbReference>
<dbReference type="RefSeq" id="WP_091971017.1">
    <property type="nucleotide sequence ID" value="NZ_FOGZ01000027.1"/>
</dbReference>
<dbReference type="AlphaFoldDB" id="A0A1H9TSH8"/>
<dbReference type="SUPFAM" id="SSF53756">
    <property type="entry name" value="UDP-Glycosyltransferase/glycogen phosphorylase"/>
    <property type="match status" value="1"/>
</dbReference>
<feature type="domain" description="Glycosyltransferase subfamily 4-like N-terminal" evidence="3">
    <location>
        <begin position="14"/>
        <end position="177"/>
    </location>
</feature>
<evidence type="ECO:0000259" key="3">
    <source>
        <dbReference type="Pfam" id="PF13439"/>
    </source>
</evidence>
<evidence type="ECO:0000256" key="2">
    <source>
        <dbReference type="ARBA" id="ARBA00022679"/>
    </source>
</evidence>
<proteinExistence type="predicted"/>
<evidence type="ECO:0000256" key="1">
    <source>
        <dbReference type="ARBA" id="ARBA00022676"/>
    </source>
</evidence>
<dbReference type="Proteomes" id="UP000198815">
    <property type="component" value="Unassembled WGS sequence"/>
</dbReference>
<organism evidence="4 5">
    <name type="scientific">Propionibacterium cyclohexanicum</name>
    <dbReference type="NCBI Taxonomy" id="64702"/>
    <lineage>
        <taxon>Bacteria</taxon>
        <taxon>Bacillati</taxon>
        <taxon>Actinomycetota</taxon>
        <taxon>Actinomycetes</taxon>
        <taxon>Propionibacteriales</taxon>
        <taxon>Propionibacteriaceae</taxon>
        <taxon>Propionibacterium</taxon>
    </lineage>
</organism>
<dbReference type="GO" id="GO:0016757">
    <property type="term" value="F:glycosyltransferase activity"/>
    <property type="evidence" value="ECO:0007669"/>
    <property type="project" value="UniProtKB-KW"/>
</dbReference>
<sequence length="382" mass="41927">MRIALFTEVFLPKVDGVVTRVLRTLEELGRMGHQVLVFAPGSPPASYAGHRVQRVRSFSLRPIYPELKVGLPTVMIAEQMIAFRPDVVHAVNPVALAAFGVGVAHHRHLPLLASYHTGLGEYMDKLRVPWARSPMQRWTRFLHNRAEVNLCTSATMVRRAESHGVMRLGLWPKAVDTTGYRPDKADPLMRARLTDGHPDAPLAIYVGRLSREKDLLDLLTPIRRLAPRGVRLAIVGSGPQRRELEEAFATTPTVFTGYLAGDELARAYASSDVFCFPSTTETLGLVALEAMASGVPVIGARAGGIPDVISDGVDGFLVAPHNADELCARLSQLVEDPALRTSMATSARAEAERHDWHHATSCLVQNYRLAIARHAAGPRNWN</sequence>
<gene>
    <name evidence="4" type="ORF">SAMN05443377_12719</name>
</gene>
<evidence type="ECO:0000313" key="5">
    <source>
        <dbReference type="Proteomes" id="UP000198815"/>
    </source>
</evidence>
<protein>
    <submittedName>
        <fullName evidence="4">Glycosyltransferase involved in cell wall bisynthesis</fullName>
    </submittedName>
</protein>
<dbReference type="PANTHER" id="PTHR45947">
    <property type="entry name" value="SULFOQUINOVOSYL TRANSFERASE SQD2"/>
    <property type="match status" value="1"/>
</dbReference>
<keyword evidence="5" id="KW-1185">Reference proteome</keyword>
<keyword evidence="2 4" id="KW-0808">Transferase</keyword>
<dbReference type="PANTHER" id="PTHR45947:SF3">
    <property type="entry name" value="SULFOQUINOVOSYL TRANSFERASE SQD2"/>
    <property type="match status" value="1"/>
</dbReference>